<name>A0AAE0MWX4_9PEZI</name>
<dbReference type="Pfam" id="PF25482">
    <property type="entry name" value="DUF7905"/>
    <property type="match status" value="1"/>
</dbReference>
<dbReference type="RefSeq" id="XP_062687347.1">
    <property type="nucleotide sequence ID" value="XM_062830271.1"/>
</dbReference>
<dbReference type="GeneID" id="87867425"/>
<evidence type="ECO:0000256" key="1">
    <source>
        <dbReference type="SAM" id="MobiDB-lite"/>
    </source>
</evidence>
<reference evidence="3" key="1">
    <citation type="journal article" date="2023" name="Mol. Phylogenet. Evol.">
        <title>Genome-scale phylogeny and comparative genomics of the fungal order Sordariales.</title>
        <authorList>
            <person name="Hensen N."/>
            <person name="Bonometti L."/>
            <person name="Westerberg I."/>
            <person name="Brannstrom I.O."/>
            <person name="Guillou S."/>
            <person name="Cros-Aarteil S."/>
            <person name="Calhoun S."/>
            <person name="Haridas S."/>
            <person name="Kuo A."/>
            <person name="Mondo S."/>
            <person name="Pangilinan J."/>
            <person name="Riley R."/>
            <person name="LaButti K."/>
            <person name="Andreopoulos B."/>
            <person name="Lipzen A."/>
            <person name="Chen C."/>
            <person name="Yan M."/>
            <person name="Daum C."/>
            <person name="Ng V."/>
            <person name="Clum A."/>
            <person name="Steindorff A."/>
            <person name="Ohm R.A."/>
            <person name="Martin F."/>
            <person name="Silar P."/>
            <person name="Natvig D.O."/>
            <person name="Lalanne C."/>
            <person name="Gautier V."/>
            <person name="Ament-Velasquez S.L."/>
            <person name="Kruys A."/>
            <person name="Hutchinson M.I."/>
            <person name="Powell A.J."/>
            <person name="Barry K."/>
            <person name="Miller A.N."/>
            <person name="Grigoriev I.V."/>
            <person name="Debuchy R."/>
            <person name="Gladieux P."/>
            <person name="Hiltunen Thoren M."/>
            <person name="Johannesson H."/>
        </authorList>
    </citation>
    <scope>NUCLEOTIDE SEQUENCE</scope>
    <source>
        <strain evidence="3">CBS 560.94</strain>
    </source>
</reference>
<dbReference type="AlphaFoldDB" id="A0AAE0MWX4"/>
<dbReference type="Proteomes" id="UP001278500">
    <property type="component" value="Unassembled WGS sequence"/>
</dbReference>
<comment type="caution">
    <text evidence="3">The sequence shown here is derived from an EMBL/GenBank/DDBJ whole genome shotgun (WGS) entry which is preliminary data.</text>
</comment>
<feature type="region of interest" description="Disordered" evidence="1">
    <location>
        <begin position="1"/>
        <end position="24"/>
    </location>
</feature>
<sequence>MSHVTGTRQSKSHSGASSSSQRSGQVFEVLSTQVDLLVPTRGFRIVDDQDRELKTILEQIEHQHGVRIRLKGQQDPIQISAASPQNARAAMGSILKSLVLREGHATVWQDSVLVAPLSGDKCAIRILLQESPGTTWFRPAAAPTDSTEVADALAVQAYKSDLTAAMIRVGDGLRYSPNRMRMRIAFGKLFFKERKRGTTSYTLDEFSRLARRVSSRGTSYMEMRLGGESMREKIQHAFSLDPDFGDPQGTENFVIVTTKNINLEVSVDGNQYSGFTFGSLNVFHREKSHRSVELATACPDKNHDWVMKVESPIDETGNKLPLDQRTLSKGIKIRPSANANANCIEPYVAASFAQTHHIEALIGKTTWSYYLNKDYIVELSLYRHWSTLSDTKRQPQEPVTGVSVSMYRPEWNDNLANADVSAGPRSWETFPKQFFKSSMSPADPTRDLDPVDALLHWVGKVQTLLDRIV</sequence>
<dbReference type="InterPro" id="IPR057227">
    <property type="entry name" value="DUF7905"/>
</dbReference>
<evidence type="ECO:0000259" key="2">
    <source>
        <dbReference type="Pfam" id="PF25482"/>
    </source>
</evidence>
<reference evidence="3" key="2">
    <citation type="submission" date="2023-06" db="EMBL/GenBank/DDBJ databases">
        <authorList>
            <consortium name="Lawrence Berkeley National Laboratory"/>
            <person name="Haridas S."/>
            <person name="Hensen N."/>
            <person name="Bonometti L."/>
            <person name="Westerberg I."/>
            <person name="Brannstrom I.O."/>
            <person name="Guillou S."/>
            <person name="Cros-Aarteil S."/>
            <person name="Calhoun S."/>
            <person name="Kuo A."/>
            <person name="Mondo S."/>
            <person name="Pangilinan J."/>
            <person name="Riley R."/>
            <person name="Labutti K."/>
            <person name="Andreopoulos B."/>
            <person name="Lipzen A."/>
            <person name="Chen C."/>
            <person name="Yanf M."/>
            <person name="Daum C."/>
            <person name="Ng V."/>
            <person name="Clum A."/>
            <person name="Steindorff A."/>
            <person name="Ohm R."/>
            <person name="Martin F."/>
            <person name="Silar P."/>
            <person name="Natvig D."/>
            <person name="Lalanne C."/>
            <person name="Gautier V."/>
            <person name="Ament-Velasquez S.L."/>
            <person name="Kruys A."/>
            <person name="Hutchinson M.I."/>
            <person name="Powell A.J."/>
            <person name="Barry K."/>
            <person name="Miller A.N."/>
            <person name="Grigoriev I.V."/>
            <person name="Debuchy R."/>
            <person name="Gladieux P."/>
            <person name="Thoren M.H."/>
            <person name="Johannesson H."/>
        </authorList>
    </citation>
    <scope>NUCLEOTIDE SEQUENCE</scope>
    <source>
        <strain evidence="3">CBS 560.94</strain>
    </source>
</reference>
<gene>
    <name evidence="3" type="ORF">B0H65DRAFT_564979</name>
</gene>
<feature type="domain" description="DUF7905" evidence="2">
    <location>
        <begin position="172"/>
        <end position="437"/>
    </location>
</feature>
<proteinExistence type="predicted"/>
<dbReference type="EMBL" id="JAUEPP010000001">
    <property type="protein sequence ID" value="KAK3355969.1"/>
    <property type="molecule type" value="Genomic_DNA"/>
</dbReference>
<evidence type="ECO:0000313" key="3">
    <source>
        <dbReference type="EMBL" id="KAK3355969.1"/>
    </source>
</evidence>
<evidence type="ECO:0000313" key="4">
    <source>
        <dbReference type="Proteomes" id="UP001278500"/>
    </source>
</evidence>
<protein>
    <recommendedName>
        <fullName evidence="2">DUF7905 domain-containing protein</fullName>
    </recommendedName>
</protein>
<feature type="compositionally biased region" description="Low complexity" evidence="1">
    <location>
        <begin position="12"/>
        <end position="23"/>
    </location>
</feature>
<accession>A0AAE0MWX4</accession>
<keyword evidence="4" id="KW-1185">Reference proteome</keyword>
<organism evidence="3 4">
    <name type="scientific">Neurospora tetraspora</name>
    <dbReference type="NCBI Taxonomy" id="94610"/>
    <lineage>
        <taxon>Eukaryota</taxon>
        <taxon>Fungi</taxon>
        <taxon>Dikarya</taxon>
        <taxon>Ascomycota</taxon>
        <taxon>Pezizomycotina</taxon>
        <taxon>Sordariomycetes</taxon>
        <taxon>Sordariomycetidae</taxon>
        <taxon>Sordariales</taxon>
        <taxon>Sordariaceae</taxon>
        <taxon>Neurospora</taxon>
    </lineage>
</organism>